<dbReference type="AlphaFoldDB" id="A0A395HPR2"/>
<dbReference type="VEuPathDB" id="FungiDB:BO97DRAFT_164389"/>
<protein>
    <submittedName>
        <fullName evidence="2">Uncharacterized protein</fullName>
    </submittedName>
</protein>
<reference evidence="2 3" key="1">
    <citation type="submission" date="2018-02" db="EMBL/GenBank/DDBJ databases">
        <title>The genomes of Aspergillus section Nigri reveals drivers in fungal speciation.</title>
        <authorList>
            <consortium name="DOE Joint Genome Institute"/>
            <person name="Vesth T.C."/>
            <person name="Nybo J."/>
            <person name="Theobald S."/>
            <person name="Brandl J."/>
            <person name="Frisvad J.C."/>
            <person name="Nielsen K.F."/>
            <person name="Lyhne E.K."/>
            <person name="Kogle M.E."/>
            <person name="Kuo A."/>
            <person name="Riley R."/>
            <person name="Clum A."/>
            <person name="Nolan M."/>
            <person name="Lipzen A."/>
            <person name="Salamov A."/>
            <person name="Henrissat B."/>
            <person name="Wiebenga A."/>
            <person name="De vries R.P."/>
            <person name="Grigoriev I.V."/>
            <person name="Mortensen U.H."/>
            <person name="Andersen M.R."/>
            <person name="Baker S.E."/>
        </authorList>
    </citation>
    <scope>NUCLEOTIDE SEQUENCE [LARGE SCALE GENOMIC DNA]</scope>
    <source>
        <strain evidence="2 3">CBS 101889</strain>
    </source>
</reference>
<dbReference type="GeneID" id="37194534"/>
<dbReference type="RefSeq" id="XP_025548633.1">
    <property type="nucleotide sequence ID" value="XM_025690245.1"/>
</dbReference>
<feature type="transmembrane region" description="Helical" evidence="1">
    <location>
        <begin position="12"/>
        <end position="32"/>
    </location>
</feature>
<accession>A0A395HPR2</accession>
<dbReference type="EMBL" id="KZ824303">
    <property type="protein sequence ID" value="RAL09479.1"/>
    <property type="molecule type" value="Genomic_DNA"/>
</dbReference>
<evidence type="ECO:0000313" key="2">
    <source>
        <dbReference type="EMBL" id="RAL09479.1"/>
    </source>
</evidence>
<keyword evidence="1" id="KW-0472">Membrane</keyword>
<organism evidence="2 3">
    <name type="scientific">Aspergillus homomorphus (strain CBS 101889)</name>
    <dbReference type="NCBI Taxonomy" id="1450537"/>
    <lineage>
        <taxon>Eukaryota</taxon>
        <taxon>Fungi</taxon>
        <taxon>Dikarya</taxon>
        <taxon>Ascomycota</taxon>
        <taxon>Pezizomycotina</taxon>
        <taxon>Eurotiomycetes</taxon>
        <taxon>Eurotiomycetidae</taxon>
        <taxon>Eurotiales</taxon>
        <taxon>Aspergillaceae</taxon>
        <taxon>Aspergillus</taxon>
        <taxon>Aspergillus subgen. Circumdati</taxon>
    </lineage>
</organism>
<keyword evidence="3" id="KW-1185">Reference proteome</keyword>
<evidence type="ECO:0000256" key="1">
    <source>
        <dbReference type="SAM" id="Phobius"/>
    </source>
</evidence>
<name>A0A395HPR2_ASPHC</name>
<keyword evidence="1" id="KW-1133">Transmembrane helix</keyword>
<evidence type="ECO:0000313" key="3">
    <source>
        <dbReference type="Proteomes" id="UP000248961"/>
    </source>
</evidence>
<gene>
    <name evidence="2" type="ORF">BO97DRAFT_164389</name>
</gene>
<sequence>MGKENRPFRLGTQGGGLGFAFFASYTLEAYILHDRFCRKKFAWLHPYTYIDRISLDATSLSSAGLFVQSGGGGGEAITYSCTYKARIRICICLGFPHSLTDITSG</sequence>
<keyword evidence="1" id="KW-0812">Transmembrane</keyword>
<dbReference type="Proteomes" id="UP000248961">
    <property type="component" value="Unassembled WGS sequence"/>
</dbReference>
<proteinExistence type="predicted"/>